<name>A0ABD0K3J4_9CAEN</name>
<dbReference type="EMBL" id="JACVVK020000264">
    <property type="protein sequence ID" value="KAK7481337.1"/>
    <property type="molecule type" value="Genomic_DNA"/>
</dbReference>
<feature type="region of interest" description="Disordered" evidence="1">
    <location>
        <begin position="1"/>
        <end position="23"/>
    </location>
</feature>
<keyword evidence="3" id="KW-1185">Reference proteome</keyword>
<protein>
    <submittedName>
        <fullName evidence="2">Uncharacterized protein</fullName>
    </submittedName>
</protein>
<comment type="caution">
    <text evidence="2">The sequence shown here is derived from an EMBL/GenBank/DDBJ whole genome shotgun (WGS) entry which is preliminary data.</text>
</comment>
<evidence type="ECO:0000313" key="3">
    <source>
        <dbReference type="Proteomes" id="UP001519460"/>
    </source>
</evidence>
<proteinExistence type="predicted"/>
<dbReference type="AlphaFoldDB" id="A0ABD0K3J4"/>
<dbReference type="Proteomes" id="UP001519460">
    <property type="component" value="Unassembled WGS sequence"/>
</dbReference>
<evidence type="ECO:0000313" key="2">
    <source>
        <dbReference type="EMBL" id="KAK7481337.1"/>
    </source>
</evidence>
<accession>A0ABD0K3J4</accession>
<evidence type="ECO:0000256" key="1">
    <source>
        <dbReference type="SAM" id="MobiDB-lite"/>
    </source>
</evidence>
<sequence length="93" mass="10612">MFGLKPTRQVRERKQRLGPSPRASHVWFETNQTGQREKAAAQTFSKGQSCLMTSKSQEKRWLLGRPSLNTTVMHLVLCWGRQITEEAVVAQVT</sequence>
<gene>
    <name evidence="2" type="ORF">BaRGS_00027417</name>
</gene>
<organism evidence="2 3">
    <name type="scientific">Batillaria attramentaria</name>
    <dbReference type="NCBI Taxonomy" id="370345"/>
    <lineage>
        <taxon>Eukaryota</taxon>
        <taxon>Metazoa</taxon>
        <taxon>Spiralia</taxon>
        <taxon>Lophotrochozoa</taxon>
        <taxon>Mollusca</taxon>
        <taxon>Gastropoda</taxon>
        <taxon>Caenogastropoda</taxon>
        <taxon>Sorbeoconcha</taxon>
        <taxon>Cerithioidea</taxon>
        <taxon>Batillariidae</taxon>
        <taxon>Batillaria</taxon>
    </lineage>
</organism>
<reference evidence="2 3" key="1">
    <citation type="journal article" date="2023" name="Sci. Data">
        <title>Genome assembly of the Korean intertidal mud-creeper Batillaria attramentaria.</title>
        <authorList>
            <person name="Patra A.K."/>
            <person name="Ho P.T."/>
            <person name="Jun S."/>
            <person name="Lee S.J."/>
            <person name="Kim Y."/>
            <person name="Won Y.J."/>
        </authorList>
    </citation>
    <scope>NUCLEOTIDE SEQUENCE [LARGE SCALE GENOMIC DNA]</scope>
    <source>
        <strain evidence="2">Wonlab-2016</strain>
    </source>
</reference>